<dbReference type="Proteomes" id="UP001054945">
    <property type="component" value="Unassembled WGS sequence"/>
</dbReference>
<organism evidence="1 2">
    <name type="scientific">Caerostris extrusa</name>
    <name type="common">Bark spider</name>
    <name type="synonym">Caerostris bankana</name>
    <dbReference type="NCBI Taxonomy" id="172846"/>
    <lineage>
        <taxon>Eukaryota</taxon>
        <taxon>Metazoa</taxon>
        <taxon>Ecdysozoa</taxon>
        <taxon>Arthropoda</taxon>
        <taxon>Chelicerata</taxon>
        <taxon>Arachnida</taxon>
        <taxon>Araneae</taxon>
        <taxon>Araneomorphae</taxon>
        <taxon>Entelegynae</taxon>
        <taxon>Araneoidea</taxon>
        <taxon>Araneidae</taxon>
        <taxon>Caerostris</taxon>
    </lineage>
</organism>
<sequence>HKKILIQCPLPQFESSTTLGSAIDLQLSNSPKYISWWQTKEEFRSTDSPYLSMADIEDFNTASLATIQSATLGLAIDLQLSNPPKLATDISRELSEEIEIHYSLLKFNRKTLHSTDLIGLTRIELNGFELPE</sequence>
<dbReference type="AlphaFoldDB" id="A0AAV4U0H9"/>
<comment type="caution">
    <text evidence="1">The sequence shown here is derived from an EMBL/GenBank/DDBJ whole genome shotgun (WGS) entry which is preliminary data.</text>
</comment>
<evidence type="ECO:0000313" key="2">
    <source>
        <dbReference type="Proteomes" id="UP001054945"/>
    </source>
</evidence>
<reference evidence="1 2" key="1">
    <citation type="submission" date="2021-06" db="EMBL/GenBank/DDBJ databases">
        <title>Caerostris extrusa draft genome.</title>
        <authorList>
            <person name="Kono N."/>
            <person name="Arakawa K."/>
        </authorList>
    </citation>
    <scope>NUCLEOTIDE SEQUENCE [LARGE SCALE GENOMIC DNA]</scope>
</reference>
<name>A0AAV4U0H9_CAEEX</name>
<gene>
    <name evidence="1" type="ORF">CEXT_152851</name>
</gene>
<dbReference type="EMBL" id="BPLR01012088">
    <property type="protein sequence ID" value="GIY51278.1"/>
    <property type="molecule type" value="Genomic_DNA"/>
</dbReference>
<protein>
    <submittedName>
        <fullName evidence="1">Uncharacterized protein</fullName>
    </submittedName>
</protein>
<accession>A0AAV4U0H9</accession>
<proteinExistence type="predicted"/>
<evidence type="ECO:0000313" key="1">
    <source>
        <dbReference type="EMBL" id="GIY51278.1"/>
    </source>
</evidence>
<feature type="non-terminal residue" evidence="1">
    <location>
        <position position="1"/>
    </location>
</feature>
<keyword evidence="2" id="KW-1185">Reference proteome</keyword>